<dbReference type="InterPro" id="IPR050196">
    <property type="entry name" value="Cytochrome_P450_Monoox"/>
</dbReference>
<dbReference type="GO" id="GO:0005506">
    <property type="term" value="F:iron ion binding"/>
    <property type="evidence" value="ECO:0007669"/>
    <property type="project" value="InterPro"/>
</dbReference>
<evidence type="ECO:0000313" key="10">
    <source>
        <dbReference type="Proteomes" id="UP000799764"/>
    </source>
</evidence>
<name>A0A9P4UDN0_9PLEO</name>
<gene>
    <name evidence="9" type="ORF">P171DRAFT_411073</name>
</gene>
<reference evidence="9" key="1">
    <citation type="journal article" date="2020" name="Stud. Mycol.">
        <title>101 Dothideomycetes genomes: a test case for predicting lifestyles and emergence of pathogens.</title>
        <authorList>
            <person name="Haridas S."/>
            <person name="Albert R."/>
            <person name="Binder M."/>
            <person name="Bloem J."/>
            <person name="Labutti K."/>
            <person name="Salamov A."/>
            <person name="Andreopoulos B."/>
            <person name="Baker S."/>
            <person name="Barry K."/>
            <person name="Bills G."/>
            <person name="Bluhm B."/>
            <person name="Cannon C."/>
            <person name="Castanera R."/>
            <person name="Culley D."/>
            <person name="Daum C."/>
            <person name="Ezra D."/>
            <person name="Gonzalez J."/>
            <person name="Henrissat B."/>
            <person name="Kuo A."/>
            <person name="Liang C."/>
            <person name="Lipzen A."/>
            <person name="Lutzoni F."/>
            <person name="Magnuson J."/>
            <person name="Mondo S."/>
            <person name="Nolan M."/>
            <person name="Ohm R."/>
            <person name="Pangilinan J."/>
            <person name="Park H.-J."/>
            <person name="Ramirez L."/>
            <person name="Alfaro M."/>
            <person name="Sun H."/>
            <person name="Tritt A."/>
            <person name="Yoshinaga Y."/>
            <person name="Zwiers L.-H."/>
            <person name="Turgeon B."/>
            <person name="Goodwin S."/>
            <person name="Spatafora J."/>
            <person name="Crous P."/>
            <person name="Grigoriev I."/>
        </authorList>
    </citation>
    <scope>NUCLEOTIDE SEQUENCE</scope>
    <source>
        <strain evidence="9">CBS 690.94</strain>
    </source>
</reference>
<keyword evidence="3 7" id="KW-0479">Metal-binding</keyword>
<organism evidence="9 10">
    <name type="scientific">Karstenula rhodostoma CBS 690.94</name>
    <dbReference type="NCBI Taxonomy" id="1392251"/>
    <lineage>
        <taxon>Eukaryota</taxon>
        <taxon>Fungi</taxon>
        <taxon>Dikarya</taxon>
        <taxon>Ascomycota</taxon>
        <taxon>Pezizomycotina</taxon>
        <taxon>Dothideomycetes</taxon>
        <taxon>Pleosporomycetidae</taxon>
        <taxon>Pleosporales</taxon>
        <taxon>Massarineae</taxon>
        <taxon>Didymosphaeriaceae</taxon>
        <taxon>Karstenula</taxon>
    </lineage>
</organism>
<evidence type="ECO:0000256" key="4">
    <source>
        <dbReference type="ARBA" id="ARBA00023002"/>
    </source>
</evidence>
<evidence type="ECO:0000256" key="2">
    <source>
        <dbReference type="ARBA" id="ARBA00022617"/>
    </source>
</evidence>
<dbReference type="PANTHER" id="PTHR24291">
    <property type="entry name" value="CYTOCHROME P450 FAMILY 4"/>
    <property type="match status" value="1"/>
</dbReference>
<dbReference type="InterPro" id="IPR017972">
    <property type="entry name" value="Cyt_P450_CS"/>
</dbReference>
<evidence type="ECO:0000256" key="7">
    <source>
        <dbReference type="PIRSR" id="PIRSR602401-1"/>
    </source>
</evidence>
<dbReference type="InterPro" id="IPR001128">
    <property type="entry name" value="Cyt_P450"/>
</dbReference>
<proteinExistence type="inferred from homology"/>
<evidence type="ECO:0000256" key="6">
    <source>
        <dbReference type="ARBA" id="ARBA00023033"/>
    </source>
</evidence>
<dbReference type="PROSITE" id="PS00086">
    <property type="entry name" value="CYTOCHROME_P450"/>
    <property type="match status" value="1"/>
</dbReference>
<dbReference type="SUPFAM" id="SSF48264">
    <property type="entry name" value="Cytochrome P450"/>
    <property type="match status" value="1"/>
</dbReference>
<keyword evidence="6 8" id="KW-0503">Monooxygenase</keyword>
<feature type="binding site" description="axial binding residue" evidence="7">
    <location>
        <position position="484"/>
    </location>
    <ligand>
        <name>heme</name>
        <dbReference type="ChEBI" id="CHEBI:30413"/>
    </ligand>
    <ligandPart>
        <name>Fe</name>
        <dbReference type="ChEBI" id="CHEBI:18248"/>
    </ligandPart>
</feature>
<dbReference type="Proteomes" id="UP000799764">
    <property type="component" value="Unassembled WGS sequence"/>
</dbReference>
<keyword evidence="2 7" id="KW-0349">Heme</keyword>
<comment type="similarity">
    <text evidence="1 8">Belongs to the cytochrome P450 family.</text>
</comment>
<dbReference type="AlphaFoldDB" id="A0A9P4UDN0"/>
<dbReference type="EMBL" id="MU001499">
    <property type="protein sequence ID" value="KAF2445327.1"/>
    <property type="molecule type" value="Genomic_DNA"/>
</dbReference>
<dbReference type="GO" id="GO:0004497">
    <property type="term" value="F:monooxygenase activity"/>
    <property type="evidence" value="ECO:0007669"/>
    <property type="project" value="UniProtKB-KW"/>
</dbReference>
<dbReference type="InterPro" id="IPR002401">
    <property type="entry name" value="Cyt_P450_E_grp-I"/>
</dbReference>
<keyword evidence="5 7" id="KW-0408">Iron</keyword>
<protein>
    <submittedName>
        <fullName evidence="9">Cytochrome P450</fullName>
    </submittedName>
</protein>
<evidence type="ECO:0000313" key="9">
    <source>
        <dbReference type="EMBL" id="KAF2445327.1"/>
    </source>
</evidence>
<dbReference type="InterPro" id="IPR036396">
    <property type="entry name" value="Cyt_P450_sf"/>
</dbReference>
<evidence type="ECO:0000256" key="5">
    <source>
        <dbReference type="ARBA" id="ARBA00023004"/>
    </source>
</evidence>
<dbReference type="OrthoDB" id="1470350at2759"/>
<evidence type="ECO:0000256" key="8">
    <source>
        <dbReference type="RuleBase" id="RU000461"/>
    </source>
</evidence>
<dbReference type="Pfam" id="PF00067">
    <property type="entry name" value="p450"/>
    <property type="match status" value="1"/>
</dbReference>
<dbReference type="GO" id="GO:0016705">
    <property type="term" value="F:oxidoreductase activity, acting on paired donors, with incorporation or reduction of molecular oxygen"/>
    <property type="evidence" value="ECO:0007669"/>
    <property type="project" value="InterPro"/>
</dbReference>
<dbReference type="PRINTS" id="PR00385">
    <property type="entry name" value="P450"/>
</dbReference>
<evidence type="ECO:0000256" key="3">
    <source>
        <dbReference type="ARBA" id="ARBA00022723"/>
    </source>
</evidence>
<comment type="cofactor">
    <cofactor evidence="7">
        <name>heme</name>
        <dbReference type="ChEBI" id="CHEBI:30413"/>
    </cofactor>
</comment>
<dbReference type="PRINTS" id="PR00463">
    <property type="entry name" value="EP450I"/>
</dbReference>
<dbReference type="CDD" id="cd11070">
    <property type="entry name" value="CYP56-like"/>
    <property type="match status" value="1"/>
</dbReference>
<dbReference type="Gene3D" id="1.10.630.10">
    <property type="entry name" value="Cytochrome P450"/>
    <property type="match status" value="1"/>
</dbReference>
<accession>A0A9P4UDN0</accession>
<dbReference type="GO" id="GO:0020037">
    <property type="term" value="F:heme binding"/>
    <property type="evidence" value="ECO:0007669"/>
    <property type="project" value="InterPro"/>
</dbReference>
<keyword evidence="10" id="KW-1185">Reference proteome</keyword>
<evidence type="ECO:0000256" key="1">
    <source>
        <dbReference type="ARBA" id="ARBA00010617"/>
    </source>
</evidence>
<dbReference type="PANTHER" id="PTHR24291:SF50">
    <property type="entry name" value="BIFUNCTIONAL ALBAFLAVENONE MONOOXYGENASE_TERPENE SYNTHASE"/>
    <property type="match status" value="1"/>
</dbReference>
<comment type="caution">
    <text evidence="9">The sequence shown here is derived from an EMBL/GenBank/DDBJ whole genome shotgun (WGS) entry which is preliminary data.</text>
</comment>
<keyword evidence="4 8" id="KW-0560">Oxidoreductase</keyword>
<sequence length="555" mass="63410">MLSIVQFPPLVILSLWFLYVAHSTYCLLRNYLIARKTGMPIRVIPISPENPLWMVLDKRVFIPLFEKLPFGPGTFTRFNWRGWEFADKYRAHEDMGDVFMMVTPGRLWVHLCNPEALAEVLRREKEFPRPLEIFEMTKVFGDNLSTADGKSWTKHRKVTSLAFNEQNNELVWSESIRQSRDAVHYWASKTTIPTIADDTRTLSLHILSGAGFGKFYPFEPRTNSNTSQKLSVAASYKESLQTILDNCVLLFVLGTNVIKKPWLPAKARKLNTAVQNFKAYMTEVYEAEKKAFAEGKPAANNLMTQLIRASLGDDGLSETEIYGNIFVFNFAGHDTTAHTLAFTIYLLASAPEIQDWILEELEHVLGQRPIQQWAYTTDFPKLKRTLAILYETIRLYSPVPIAKSTGSSARTLQVEGKTFVIPANTLLIPNHIAVHTHPKIWGQDSLKFNPKRWIESPSGSLDNETFSIPQKGAFIPWSEGVRNCPGKKFSQVEFVACLATLLKDHFVEPQLFLNETMEQARNRVLRLVEEDTGQVLLLQMFHPEKAPMVWKRRVS</sequence>